<dbReference type="GO" id="GO:0016829">
    <property type="term" value="F:lyase activity"/>
    <property type="evidence" value="ECO:0007669"/>
    <property type="project" value="UniProtKB-KW"/>
</dbReference>
<keyword evidence="10" id="KW-0456">Lyase</keyword>
<dbReference type="SUPFAM" id="SSF81624">
    <property type="entry name" value="N-terminal domain of MutM-like DNA repair proteins"/>
    <property type="match status" value="1"/>
</dbReference>
<dbReference type="SMART" id="SM00898">
    <property type="entry name" value="Fapy_DNA_glyco"/>
    <property type="match status" value="1"/>
</dbReference>
<dbReference type="SMART" id="SM01232">
    <property type="entry name" value="H2TH"/>
    <property type="match status" value="1"/>
</dbReference>
<dbReference type="InterPro" id="IPR035937">
    <property type="entry name" value="FPG_N"/>
</dbReference>
<dbReference type="Proteomes" id="UP000291469">
    <property type="component" value="Chromosome"/>
</dbReference>
<dbReference type="Gene3D" id="1.10.8.50">
    <property type="match status" value="1"/>
</dbReference>
<keyword evidence="8" id="KW-0238">DNA-binding</keyword>
<keyword evidence="7" id="KW-0862">Zinc</keyword>
<evidence type="ECO:0000256" key="12">
    <source>
        <dbReference type="ARBA" id="ARBA00023295"/>
    </source>
</evidence>
<evidence type="ECO:0000256" key="10">
    <source>
        <dbReference type="ARBA" id="ARBA00023239"/>
    </source>
</evidence>
<evidence type="ECO:0000259" key="14">
    <source>
        <dbReference type="PROSITE" id="PS51066"/>
    </source>
</evidence>
<feature type="domain" description="FPG-type" evidence="14">
    <location>
        <begin position="242"/>
        <end position="276"/>
    </location>
</feature>
<dbReference type="InterPro" id="IPR010979">
    <property type="entry name" value="Ribosomal_uS13-like_H2TH"/>
</dbReference>
<keyword evidence="3" id="KW-0479">Metal-binding</keyword>
<dbReference type="InterPro" id="IPR012319">
    <property type="entry name" value="FPG_cat"/>
</dbReference>
<evidence type="ECO:0000256" key="9">
    <source>
        <dbReference type="ARBA" id="ARBA00023204"/>
    </source>
</evidence>
<keyword evidence="9" id="KW-0234">DNA repair</keyword>
<evidence type="ECO:0000256" key="6">
    <source>
        <dbReference type="ARBA" id="ARBA00022801"/>
    </source>
</evidence>
<accession>A0A411YCU4</accession>
<evidence type="ECO:0000313" key="16">
    <source>
        <dbReference type="EMBL" id="QBI18982.1"/>
    </source>
</evidence>
<feature type="domain" description="Formamidopyrimidine-DNA glycosylase catalytic" evidence="15">
    <location>
        <begin position="2"/>
        <end position="116"/>
    </location>
</feature>
<dbReference type="GO" id="GO:0008270">
    <property type="term" value="F:zinc ion binding"/>
    <property type="evidence" value="ECO:0007669"/>
    <property type="project" value="UniProtKB-KW"/>
</dbReference>
<evidence type="ECO:0000256" key="8">
    <source>
        <dbReference type="ARBA" id="ARBA00023125"/>
    </source>
</evidence>
<keyword evidence="5 13" id="KW-0863">Zinc-finger</keyword>
<dbReference type="KEGG" id="erz:ER308_05105"/>
<evidence type="ECO:0000256" key="13">
    <source>
        <dbReference type="PROSITE-ProRule" id="PRU00391"/>
    </source>
</evidence>
<dbReference type="SUPFAM" id="SSF46946">
    <property type="entry name" value="S13-like H2TH domain"/>
    <property type="match status" value="1"/>
</dbReference>
<dbReference type="InterPro" id="IPR015886">
    <property type="entry name" value="H2TH_FPG"/>
</dbReference>
<name>A0A411YCU4_9ACTN</name>
<dbReference type="RefSeq" id="WP_131153979.1">
    <property type="nucleotide sequence ID" value="NZ_CP036402.1"/>
</dbReference>
<evidence type="ECO:0000256" key="5">
    <source>
        <dbReference type="ARBA" id="ARBA00022771"/>
    </source>
</evidence>
<dbReference type="GO" id="GO:0006284">
    <property type="term" value="P:base-excision repair"/>
    <property type="evidence" value="ECO:0007669"/>
    <property type="project" value="InterPro"/>
</dbReference>
<dbReference type="PROSITE" id="PS51066">
    <property type="entry name" value="ZF_FPG_2"/>
    <property type="match status" value="1"/>
</dbReference>
<keyword evidence="11" id="KW-0511">Multifunctional enzyme</keyword>
<dbReference type="InterPro" id="IPR000214">
    <property type="entry name" value="Znf_DNA_glyclase/AP_lyase"/>
</dbReference>
<comment type="similarity">
    <text evidence="2">Belongs to the FPG family.</text>
</comment>
<keyword evidence="6" id="KW-0378">Hydrolase</keyword>
<dbReference type="GO" id="GO:0034039">
    <property type="term" value="F:8-oxo-7,8-dihydroguanine DNA N-glycosylase activity"/>
    <property type="evidence" value="ECO:0007669"/>
    <property type="project" value="TreeGrafter"/>
</dbReference>
<evidence type="ECO:0000256" key="2">
    <source>
        <dbReference type="ARBA" id="ARBA00009409"/>
    </source>
</evidence>
<dbReference type="SUPFAM" id="SSF57716">
    <property type="entry name" value="Glucocorticoid receptor-like (DNA-binding domain)"/>
    <property type="match status" value="1"/>
</dbReference>
<dbReference type="PANTHER" id="PTHR22993:SF9">
    <property type="entry name" value="FORMAMIDOPYRIMIDINE-DNA GLYCOSYLASE"/>
    <property type="match status" value="1"/>
</dbReference>
<gene>
    <name evidence="16" type="ORF">ER308_05105</name>
</gene>
<evidence type="ECO:0000256" key="7">
    <source>
        <dbReference type="ARBA" id="ARBA00022833"/>
    </source>
</evidence>
<dbReference type="Gene3D" id="3.20.190.10">
    <property type="entry name" value="MutM-like, N-terminal"/>
    <property type="match status" value="1"/>
</dbReference>
<dbReference type="GO" id="GO:0003684">
    <property type="term" value="F:damaged DNA binding"/>
    <property type="evidence" value="ECO:0007669"/>
    <property type="project" value="InterPro"/>
</dbReference>
<dbReference type="OrthoDB" id="9800855at2"/>
<organism evidence="16 17">
    <name type="scientific">Egibacter rhizosphaerae</name>
    <dbReference type="NCBI Taxonomy" id="1670831"/>
    <lineage>
        <taxon>Bacteria</taxon>
        <taxon>Bacillati</taxon>
        <taxon>Actinomycetota</taxon>
        <taxon>Nitriliruptoria</taxon>
        <taxon>Egibacterales</taxon>
        <taxon>Egibacteraceae</taxon>
        <taxon>Egibacter</taxon>
    </lineage>
</organism>
<evidence type="ECO:0000256" key="4">
    <source>
        <dbReference type="ARBA" id="ARBA00022763"/>
    </source>
</evidence>
<dbReference type="Pfam" id="PF06831">
    <property type="entry name" value="H2TH"/>
    <property type="match status" value="1"/>
</dbReference>
<dbReference type="Pfam" id="PF01149">
    <property type="entry name" value="Fapy_DNA_glyco"/>
    <property type="match status" value="1"/>
</dbReference>
<evidence type="ECO:0000259" key="15">
    <source>
        <dbReference type="PROSITE" id="PS51068"/>
    </source>
</evidence>
<evidence type="ECO:0000256" key="11">
    <source>
        <dbReference type="ARBA" id="ARBA00023268"/>
    </source>
</evidence>
<dbReference type="PANTHER" id="PTHR22993">
    <property type="entry name" value="FORMAMIDOPYRIMIDINE-DNA GLYCOSYLASE"/>
    <property type="match status" value="1"/>
</dbReference>
<comment type="catalytic activity">
    <reaction evidence="1">
        <text>Hydrolysis of DNA containing ring-opened 7-methylguanine residues, releasing 2,6-diamino-4-hydroxy-5-(N-methyl)formamidopyrimidine.</text>
        <dbReference type="EC" id="3.2.2.23"/>
    </reaction>
</comment>
<reference evidence="16 17" key="1">
    <citation type="submission" date="2019-01" db="EMBL/GenBank/DDBJ databases">
        <title>Egibacter rhizosphaerae EGI 80759T.</title>
        <authorList>
            <person name="Chen D.-D."/>
            <person name="Tian Y."/>
            <person name="Jiao J.-Y."/>
            <person name="Zhang X.-T."/>
            <person name="Zhang Y.-G."/>
            <person name="Zhang Y."/>
            <person name="Xiao M."/>
            <person name="Shu W.-S."/>
            <person name="Li W.-J."/>
        </authorList>
    </citation>
    <scope>NUCLEOTIDE SEQUENCE [LARGE SCALE GENOMIC DNA]</scope>
    <source>
        <strain evidence="16 17">EGI 80759</strain>
    </source>
</reference>
<keyword evidence="12" id="KW-0326">Glycosidase</keyword>
<dbReference type="AlphaFoldDB" id="A0A411YCU4"/>
<protein>
    <submittedName>
        <fullName evidence="16">Uncharacterized protein</fullName>
    </submittedName>
</protein>
<evidence type="ECO:0000256" key="3">
    <source>
        <dbReference type="ARBA" id="ARBA00022723"/>
    </source>
</evidence>
<dbReference type="GO" id="GO:0003906">
    <property type="term" value="F:DNA-(apurinic or apyrimidinic site) endonuclease activity"/>
    <property type="evidence" value="ECO:0007669"/>
    <property type="project" value="InterPro"/>
</dbReference>
<sequence length="276" mass="30425">MTQLPEAEVLRKELEKEVVGKRVKDVEVGATRLVQRHRNRPEFVRALTGRKIASVVRRGVRIVCELDEGQALVVGLGPTGWITRETANADPAGHVRARIWFTTGGALHVADPDDAAELFVVETASLDGIGELTPTGVDPLANTFTWHAFGSYLAARRRELALLLRDETFVIGLGDRYSDEVLWAAGLDGARTSNHLSSQEVRRLHRALFEVLYEAVKQGGSGGQEPEGDELDEDEPPAAHIKVHGRAAQPCPRCRRPIHRDEVDGHPMYHCPSCQT</sequence>
<dbReference type="EMBL" id="CP036402">
    <property type="protein sequence ID" value="QBI18982.1"/>
    <property type="molecule type" value="Genomic_DNA"/>
</dbReference>
<evidence type="ECO:0000313" key="17">
    <source>
        <dbReference type="Proteomes" id="UP000291469"/>
    </source>
</evidence>
<evidence type="ECO:0000256" key="1">
    <source>
        <dbReference type="ARBA" id="ARBA00001668"/>
    </source>
</evidence>
<proteinExistence type="inferred from homology"/>
<dbReference type="PROSITE" id="PS51068">
    <property type="entry name" value="FPG_CAT"/>
    <property type="match status" value="1"/>
</dbReference>
<keyword evidence="17" id="KW-1185">Reference proteome</keyword>
<keyword evidence="4" id="KW-0227">DNA damage</keyword>